<keyword evidence="2 8" id="KW-0808">Transferase</keyword>
<dbReference type="NCBIfam" id="TIGR00556">
    <property type="entry name" value="pantethn_trn"/>
    <property type="match status" value="1"/>
</dbReference>
<keyword evidence="8" id="KW-0963">Cytoplasm</keyword>
<comment type="subcellular location">
    <subcellularLocation>
        <location evidence="8">Cytoplasm</location>
    </subcellularLocation>
</comment>
<feature type="binding site" evidence="8">
    <location>
        <position position="57"/>
    </location>
    <ligand>
        <name>Mg(2+)</name>
        <dbReference type="ChEBI" id="CHEBI:18420"/>
    </ligand>
</feature>
<dbReference type="HAMAP" id="MF_00101">
    <property type="entry name" value="AcpS"/>
    <property type="match status" value="1"/>
</dbReference>
<reference evidence="10 11" key="1">
    <citation type="journal article" date="2018" name="Microbiome">
        <title>Fine metagenomic profile of the Mediterranean stratified and mixed water columns revealed by assembly and recruitment.</title>
        <authorList>
            <person name="Haro-Moreno J.M."/>
            <person name="Lopez-Perez M."/>
            <person name="De La Torre J.R."/>
            <person name="Picazo A."/>
            <person name="Camacho A."/>
            <person name="Rodriguez-Valera F."/>
        </authorList>
    </citation>
    <scope>NUCLEOTIDE SEQUENCE [LARGE SCALE GENOMIC DNA]</scope>
    <source>
        <strain evidence="10">MED-G84</strain>
    </source>
</reference>
<feature type="domain" description="4'-phosphopantetheinyl transferase" evidence="9">
    <location>
        <begin position="4"/>
        <end position="96"/>
    </location>
</feature>
<evidence type="ECO:0000256" key="2">
    <source>
        <dbReference type="ARBA" id="ARBA00022679"/>
    </source>
</evidence>
<comment type="similarity">
    <text evidence="8">Belongs to the P-Pant transferase superfamily. AcpS family.</text>
</comment>
<dbReference type="Pfam" id="PF01648">
    <property type="entry name" value="ACPS"/>
    <property type="match status" value="1"/>
</dbReference>
<dbReference type="GO" id="GO:0006633">
    <property type="term" value="P:fatty acid biosynthetic process"/>
    <property type="evidence" value="ECO:0007669"/>
    <property type="project" value="UniProtKB-UniRule"/>
</dbReference>
<dbReference type="EMBL" id="QOPC01000020">
    <property type="protein sequence ID" value="RCL37601.1"/>
    <property type="molecule type" value="Genomic_DNA"/>
</dbReference>
<keyword evidence="5 8" id="KW-0460">Magnesium</keyword>
<evidence type="ECO:0000256" key="6">
    <source>
        <dbReference type="ARBA" id="ARBA00023098"/>
    </source>
</evidence>
<evidence type="ECO:0000256" key="1">
    <source>
        <dbReference type="ARBA" id="ARBA00022516"/>
    </source>
</evidence>
<dbReference type="InterPro" id="IPR002582">
    <property type="entry name" value="ACPS"/>
</dbReference>
<dbReference type="Gene3D" id="3.90.470.20">
    <property type="entry name" value="4'-phosphopantetheinyl transferase domain"/>
    <property type="match status" value="1"/>
</dbReference>
<dbReference type="GO" id="GO:0005737">
    <property type="term" value="C:cytoplasm"/>
    <property type="evidence" value="ECO:0007669"/>
    <property type="project" value="UniProtKB-SubCell"/>
</dbReference>
<dbReference type="InterPro" id="IPR008278">
    <property type="entry name" value="4-PPantetheinyl_Trfase_dom"/>
</dbReference>
<organism evidence="10 11">
    <name type="scientific">SAR86 cluster bacterium</name>
    <dbReference type="NCBI Taxonomy" id="2030880"/>
    <lineage>
        <taxon>Bacteria</taxon>
        <taxon>Pseudomonadati</taxon>
        <taxon>Pseudomonadota</taxon>
        <taxon>Gammaproteobacteria</taxon>
        <taxon>SAR86 cluster</taxon>
    </lineage>
</organism>
<keyword evidence="7 8" id="KW-0275">Fatty acid biosynthesis</keyword>
<comment type="catalytic activity">
    <reaction evidence="8">
        <text>apo-[ACP] + CoA = holo-[ACP] + adenosine 3',5'-bisphosphate + H(+)</text>
        <dbReference type="Rhea" id="RHEA:12068"/>
        <dbReference type="Rhea" id="RHEA-COMP:9685"/>
        <dbReference type="Rhea" id="RHEA-COMP:9690"/>
        <dbReference type="ChEBI" id="CHEBI:15378"/>
        <dbReference type="ChEBI" id="CHEBI:29999"/>
        <dbReference type="ChEBI" id="CHEBI:57287"/>
        <dbReference type="ChEBI" id="CHEBI:58343"/>
        <dbReference type="ChEBI" id="CHEBI:64479"/>
        <dbReference type="EC" id="2.7.8.7"/>
    </reaction>
</comment>
<dbReference type="Proteomes" id="UP000253032">
    <property type="component" value="Unassembled WGS sequence"/>
</dbReference>
<evidence type="ECO:0000256" key="4">
    <source>
        <dbReference type="ARBA" id="ARBA00022832"/>
    </source>
</evidence>
<dbReference type="AlphaFoldDB" id="A0A368BK34"/>
<evidence type="ECO:0000256" key="8">
    <source>
        <dbReference type="HAMAP-Rule" id="MF_00101"/>
    </source>
</evidence>
<dbReference type="InterPro" id="IPR004568">
    <property type="entry name" value="Ppantetheine-prot_Trfase_dom"/>
</dbReference>
<name>A0A368BK34_9GAMM</name>
<proteinExistence type="inferred from homology"/>
<evidence type="ECO:0000313" key="11">
    <source>
        <dbReference type="Proteomes" id="UP000253032"/>
    </source>
</evidence>
<dbReference type="GO" id="GO:0008897">
    <property type="term" value="F:holo-[acyl-carrier-protein] synthase activity"/>
    <property type="evidence" value="ECO:0007669"/>
    <property type="project" value="UniProtKB-UniRule"/>
</dbReference>
<evidence type="ECO:0000256" key="5">
    <source>
        <dbReference type="ARBA" id="ARBA00022842"/>
    </source>
</evidence>
<dbReference type="EC" id="2.7.8.7" evidence="8"/>
<comment type="caution">
    <text evidence="10">The sequence shown here is derived from an EMBL/GenBank/DDBJ whole genome shotgun (WGS) entry which is preliminary data.</text>
</comment>
<keyword evidence="4 8" id="KW-0276">Fatty acid metabolism</keyword>
<sequence length="125" mass="13632">MIYGIGTDLVDLDRIKKMKSMSAFANKILGDQELVKFGKLADGTKQFYLGKQFAGKEAFVKALGTGFKDPVFPKDIQIIRNKLGKPEVLLSAGAKSFVEDLGIIKSHVSLADESNHLLAFAVLES</sequence>
<evidence type="ECO:0000313" key="10">
    <source>
        <dbReference type="EMBL" id="RCL37601.1"/>
    </source>
</evidence>
<dbReference type="GO" id="GO:0000287">
    <property type="term" value="F:magnesium ion binding"/>
    <property type="evidence" value="ECO:0007669"/>
    <property type="project" value="UniProtKB-UniRule"/>
</dbReference>
<evidence type="ECO:0000256" key="7">
    <source>
        <dbReference type="ARBA" id="ARBA00023160"/>
    </source>
</evidence>
<feature type="binding site" evidence="8">
    <location>
        <position position="8"/>
    </location>
    <ligand>
        <name>Mg(2+)</name>
        <dbReference type="ChEBI" id="CHEBI:18420"/>
    </ligand>
</feature>
<keyword evidence="6 8" id="KW-0443">Lipid metabolism</keyword>
<gene>
    <name evidence="8 10" type="primary">acpS</name>
    <name evidence="10" type="ORF">DBW98_03660</name>
</gene>
<comment type="cofactor">
    <cofactor evidence="8">
        <name>Mg(2+)</name>
        <dbReference type="ChEBI" id="CHEBI:18420"/>
    </cofactor>
</comment>
<dbReference type="SUPFAM" id="SSF56214">
    <property type="entry name" value="4'-phosphopantetheinyl transferase"/>
    <property type="match status" value="1"/>
</dbReference>
<evidence type="ECO:0000256" key="3">
    <source>
        <dbReference type="ARBA" id="ARBA00022723"/>
    </source>
</evidence>
<keyword evidence="3 8" id="KW-0479">Metal-binding</keyword>
<accession>A0A368BK34</accession>
<protein>
    <recommendedName>
        <fullName evidence="8">Holo-[acyl-carrier-protein] synthase</fullName>
        <shortName evidence="8">Holo-ACP synthase</shortName>
        <ecNumber evidence="8">2.7.8.7</ecNumber>
    </recommendedName>
    <alternativeName>
        <fullName evidence="8">4'-phosphopantetheinyl transferase AcpS</fullName>
    </alternativeName>
</protein>
<keyword evidence="1 8" id="KW-0444">Lipid biosynthesis</keyword>
<dbReference type="InterPro" id="IPR037143">
    <property type="entry name" value="4-PPantetheinyl_Trfase_dom_sf"/>
</dbReference>
<dbReference type="NCBIfam" id="TIGR00516">
    <property type="entry name" value="acpS"/>
    <property type="match status" value="1"/>
</dbReference>
<evidence type="ECO:0000259" key="9">
    <source>
        <dbReference type="Pfam" id="PF01648"/>
    </source>
</evidence>
<comment type="function">
    <text evidence="8">Transfers the 4'-phosphopantetheine moiety from coenzyme A to a Ser of acyl-carrier-protein.</text>
</comment>